<dbReference type="EMBL" id="ML987210">
    <property type="protein sequence ID" value="KAF2241691.1"/>
    <property type="molecule type" value="Genomic_DNA"/>
</dbReference>
<accession>A0A6A6HUK8</accession>
<dbReference type="Proteomes" id="UP000800094">
    <property type="component" value="Unassembled WGS sequence"/>
</dbReference>
<evidence type="ECO:0000313" key="2">
    <source>
        <dbReference type="Proteomes" id="UP000800094"/>
    </source>
</evidence>
<sequence length="89" mass="10169">MPPFWGFWRAITGMLHMPQPRVRAWSLSHTCYATHVECGVLGWKNVGEGEMDQYRARQRLSCSALEANYLSLSCTDPGFSPSAKRRYSK</sequence>
<name>A0A6A6HUK8_9PLEO</name>
<organism evidence="1 2">
    <name type="scientific">Trematosphaeria pertusa</name>
    <dbReference type="NCBI Taxonomy" id="390896"/>
    <lineage>
        <taxon>Eukaryota</taxon>
        <taxon>Fungi</taxon>
        <taxon>Dikarya</taxon>
        <taxon>Ascomycota</taxon>
        <taxon>Pezizomycotina</taxon>
        <taxon>Dothideomycetes</taxon>
        <taxon>Pleosporomycetidae</taxon>
        <taxon>Pleosporales</taxon>
        <taxon>Massarineae</taxon>
        <taxon>Trematosphaeriaceae</taxon>
        <taxon>Trematosphaeria</taxon>
    </lineage>
</organism>
<gene>
    <name evidence="1" type="ORF">BU26DRAFT_168726</name>
</gene>
<protein>
    <submittedName>
        <fullName evidence="1">Uncharacterized protein</fullName>
    </submittedName>
</protein>
<proteinExistence type="predicted"/>
<keyword evidence="2" id="KW-1185">Reference proteome</keyword>
<dbReference type="RefSeq" id="XP_033676695.1">
    <property type="nucleotide sequence ID" value="XM_033820240.1"/>
</dbReference>
<dbReference type="AlphaFoldDB" id="A0A6A6HUK8"/>
<reference evidence="1" key="1">
    <citation type="journal article" date="2020" name="Stud. Mycol.">
        <title>101 Dothideomycetes genomes: a test case for predicting lifestyles and emergence of pathogens.</title>
        <authorList>
            <person name="Haridas S."/>
            <person name="Albert R."/>
            <person name="Binder M."/>
            <person name="Bloem J."/>
            <person name="Labutti K."/>
            <person name="Salamov A."/>
            <person name="Andreopoulos B."/>
            <person name="Baker S."/>
            <person name="Barry K."/>
            <person name="Bills G."/>
            <person name="Bluhm B."/>
            <person name="Cannon C."/>
            <person name="Castanera R."/>
            <person name="Culley D."/>
            <person name="Daum C."/>
            <person name="Ezra D."/>
            <person name="Gonzalez J."/>
            <person name="Henrissat B."/>
            <person name="Kuo A."/>
            <person name="Liang C."/>
            <person name="Lipzen A."/>
            <person name="Lutzoni F."/>
            <person name="Magnuson J."/>
            <person name="Mondo S."/>
            <person name="Nolan M."/>
            <person name="Ohm R."/>
            <person name="Pangilinan J."/>
            <person name="Park H.-J."/>
            <person name="Ramirez L."/>
            <person name="Alfaro M."/>
            <person name="Sun H."/>
            <person name="Tritt A."/>
            <person name="Yoshinaga Y."/>
            <person name="Zwiers L.-H."/>
            <person name="Turgeon B."/>
            <person name="Goodwin S."/>
            <person name="Spatafora J."/>
            <person name="Crous P."/>
            <person name="Grigoriev I."/>
        </authorList>
    </citation>
    <scope>NUCLEOTIDE SEQUENCE</scope>
    <source>
        <strain evidence="1">CBS 122368</strain>
    </source>
</reference>
<dbReference type="GeneID" id="54573570"/>
<evidence type="ECO:0000313" key="1">
    <source>
        <dbReference type="EMBL" id="KAF2241691.1"/>
    </source>
</evidence>